<organism evidence="2 3">
    <name type="scientific">Pisolithus tinctorius Marx 270</name>
    <dbReference type="NCBI Taxonomy" id="870435"/>
    <lineage>
        <taxon>Eukaryota</taxon>
        <taxon>Fungi</taxon>
        <taxon>Dikarya</taxon>
        <taxon>Basidiomycota</taxon>
        <taxon>Agaricomycotina</taxon>
        <taxon>Agaricomycetes</taxon>
        <taxon>Agaricomycetidae</taxon>
        <taxon>Boletales</taxon>
        <taxon>Sclerodermatineae</taxon>
        <taxon>Pisolithaceae</taxon>
        <taxon>Pisolithus</taxon>
    </lineage>
</organism>
<dbReference type="Proteomes" id="UP000054217">
    <property type="component" value="Unassembled WGS sequence"/>
</dbReference>
<feature type="non-terminal residue" evidence="2">
    <location>
        <position position="1"/>
    </location>
</feature>
<dbReference type="HOGENOM" id="CLU_085135_1_0_1"/>
<evidence type="ECO:0000256" key="1">
    <source>
        <dbReference type="SAM" id="MobiDB-lite"/>
    </source>
</evidence>
<dbReference type="EMBL" id="KN832128">
    <property type="protein sequence ID" value="KIN93890.1"/>
    <property type="molecule type" value="Genomic_DNA"/>
</dbReference>
<feature type="region of interest" description="Disordered" evidence="1">
    <location>
        <begin position="193"/>
        <end position="215"/>
    </location>
</feature>
<dbReference type="OrthoDB" id="3242924at2759"/>
<protein>
    <submittedName>
        <fullName evidence="2">Uncharacterized protein</fullName>
    </submittedName>
</protein>
<reference evidence="2 3" key="1">
    <citation type="submission" date="2014-04" db="EMBL/GenBank/DDBJ databases">
        <authorList>
            <consortium name="DOE Joint Genome Institute"/>
            <person name="Kuo A."/>
            <person name="Kohler A."/>
            <person name="Costa M.D."/>
            <person name="Nagy L.G."/>
            <person name="Floudas D."/>
            <person name="Copeland A."/>
            <person name="Barry K.W."/>
            <person name="Cichocki N."/>
            <person name="Veneault-Fourrey C."/>
            <person name="LaButti K."/>
            <person name="Lindquist E.A."/>
            <person name="Lipzen A."/>
            <person name="Lundell T."/>
            <person name="Morin E."/>
            <person name="Murat C."/>
            <person name="Sun H."/>
            <person name="Tunlid A."/>
            <person name="Henrissat B."/>
            <person name="Grigoriev I.V."/>
            <person name="Hibbett D.S."/>
            <person name="Martin F."/>
            <person name="Nordberg H.P."/>
            <person name="Cantor M.N."/>
            <person name="Hua S.X."/>
        </authorList>
    </citation>
    <scope>NUCLEOTIDE SEQUENCE [LARGE SCALE GENOMIC DNA]</scope>
    <source>
        <strain evidence="2 3">Marx 270</strain>
    </source>
</reference>
<dbReference type="InParanoid" id="A0A0C3NDP4"/>
<keyword evidence="3" id="KW-1185">Reference proteome</keyword>
<sequence length="215" mass="23995">SMSDPDHIICPPFKRVTQQDPSLQQKIAQYVAQVLGKRESEVKIRLPLPTLFAGKLWICGGGDFFRTTAVSRRPAAPARRNCYYEVILEAHNRHLVRVIGYGDLEKIFMLTLPSNKFFASLSGKTLVLALITPWNTKGKDAASENTYLLSRRATIVTDMRSLKAVVGLVPVGKRWGIIDRMSAASAQGFADMGTWEGTPEENESETEDVDELFYT</sequence>
<proteinExistence type="predicted"/>
<evidence type="ECO:0000313" key="2">
    <source>
        <dbReference type="EMBL" id="KIN93890.1"/>
    </source>
</evidence>
<reference evidence="3" key="2">
    <citation type="submission" date="2015-01" db="EMBL/GenBank/DDBJ databases">
        <title>Evolutionary Origins and Diversification of the Mycorrhizal Mutualists.</title>
        <authorList>
            <consortium name="DOE Joint Genome Institute"/>
            <consortium name="Mycorrhizal Genomics Consortium"/>
            <person name="Kohler A."/>
            <person name="Kuo A."/>
            <person name="Nagy L.G."/>
            <person name="Floudas D."/>
            <person name="Copeland A."/>
            <person name="Barry K.W."/>
            <person name="Cichocki N."/>
            <person name="Veneault-Fourrey C."/>
            <person name="LaButti K."/>
            <person name="Lindquist E.A."/>
            <person name="Lipzen A."/>
            <person name="Lundell T."/>
            <person name="Morin E."/>
            <person name="Murat C."/>
            <person name="Riley R."/>
            <person name="Ohm R."/>
            <person name="Sun H."/>
            <person name="Tunlid A."/>
            <person name="Henrissat B."/>
            <person name="Grigoriev I.V."/>
            <person name="Hibbett D.S."/>
            <person name="Martin F."/>
        </authorList>
    </citation>
    <scope>NUCLEOTIDE SEQUENCE [LARGE SCALE GENOMIC DNA]</scope>
    <source>
        <strain evidence="3">Marx 270</strain>
    </source>
</reference>
<feature type="compositionally biased region" description="Acidic residues" evidence="1">
    <location>
        <begin position="198"/>
        <end position="215"/>
    </location>
</feature>
<gene>
    <name evidence="2" type="ORF">M404DRAFT_169925</name>
</gene>
<dbReference type="AlphaFoldDB" id="A0A0C3NDP4"/>
<evidence type="ECO:0000313" key="3">
    <source>
        <dbReference type="Proteomes" id="UP000054217"/>
    </source>
</evidence>
<name>A0A0C3NDP4_PISTI</name>
<accession>A0A0C3NDP4</accession>